<keyword evidence="2" id="KW-1185">Reference proteome</keyword>
<name>A0A6N7R3U2_9BACI</name>
<accession>A0A6N7R3U2</accession>
<dbReference type="Proteomes" id="UP000435187">
    <property type="component" value="Unassembled WGS sequence"/>
</dbReference>
<gene>
    <name evidence="1" type="ORF">GH885_16310</name>
</gene>
<evidence type="ECO:0000313" key="1">
    <source>
        <dbReference type="EMBL" id="MRI67884.1"/>
    </source>
</evidence>
<evidence type="ECO:0000313" key="2">
    <source>
        <dbReference type="Proteomes" id="UP000435187"/>
    </source>
</evidence>
<reference evidence="1 2" key="1">
    <citation type="submission" date="2019-10" db="EMBL/GenBank/DDBJ databases">
        <title>Gracilibacillus salitolerans sp. nov., a moderate halophile isolated from a saline soil in northwest China.</title>
        <authorList>
            <person name="Gan L."/>
        </authorList>
    </citation>
    <scope>NUCLEOTIDE SEQUENCE [LARGE SCALE GENOMIC DNA]</scope>
    <source>
        <strain evidence="1 2">TP2-8</strain>
    </source>
</reference>
<dbReference type="AlphaFoldDB" id="A0A6N7R3U2"/>
<proteinExistence type="predicted"/>
<dbReference type="PROSITE" id="PS51257">
    <property type="entry name" value="PROKAR_LIPOPROTEIN"/>
    <property type="match status" value="1"/>
</dbReference>
<organism evidence="1 2">
    <name type="scientific">Gracilibacillus thailandensis</name>
    <dbReference type="NCBI Taxonomy" id="563735"/>
    <lineage>
        <taxon>Bacteria</taxon>
        <taxon>Bacillati</taxon>
        <taxon>Bacillota</taxon>
        <taxon>Bacilli</taxon>
        <taxon>Bacillales</taxon>
        <taxon>Bacillaceae</taxon>
        <taxon>Gracilibacillus</taxon>
    </lineage>
</organism>
<sequence>MVHKLIVFTFSLILLTGCMYPSENLSQNQISNDTQLQLVQNAIDLYAEQNDGILPIVTKESDTPLYQKYLIDFSLLKQQGLIQAIPGTAFENGGSYQYVLVDVEENPTVKVIDLHLTDELRTIQQRLTIYRDEHTYPPFGDKVEDGVYELDYEELNLDAAPSVNSPYSENRLPVYISTDGNLLIDYRMELYQALQEKNHTYKNGDDIRAILIEDHPVVPAYSIPYTVKDNEPVFAPEIEEGW</sequence>
<dbReference type="EMBL" id="WJEE01000043">
    <property type="protein sequence ID" value="MRI67884.1"/>
    <property type="molecule type" value="Genomic_DNA"/>
</dbReference>
<evidence type="ECO:0008006" key="3">
    <source>
        <dbReference type="Google" id="ProtNLM"/>
    </source>
</evidence>
<dbReference type="RefSeq" id="WP_153836416.1">
    <property type="nucleotide sequence ID" value="NZ_JBHUMW010000014.1"/>
</dbReference>
<comment type="caution">
    <text evidence="1">The sequence shown here is derived from an EMBL/GenBank/DDBJ whole genome shotgun (WGS) entry which is preliminary data.</text>
</comment>
<protein>
    <recommendedName>
        <fullName evidence="3">ABC transporter periplasmic binding protein yphF</fullName>
    </recommendedName>
</protein>